<proteinExistence type="predicted"/>
<evidence type="ECO:0000313" key="3">
    <source>
        <dbReference type="EMBL" id="CAG8819773.1"/>
    </source>
</evidence>
<dbReference type="SUPFAM" id="SSF63411">
    <property type="entry name" value="LuxS/MPP-like metallohydrolase"/>
    <property type="match status" value="1"/>
</dbReference>
<organism evidence="3 4">
    <name type="scientific">Racocetra fulgida</name>
    <dbReference type="NCBI Taxonomy" id="60492"/>
    <lineage>
        <taxon>Eukaryota</taxon>
        <taxon>Fungi</taxon>
        <taxon>Fungi incertae sedis</taxon>
        <taxon>Mucoromycota</taxon>
        <taxon>Glomeromycotina</taxon>
        <taxon>Glomeromycetes</taxon>
        <taxon>Diversisporales</taxon>
        <taxon>Gigasporaceae</taxon>
        <taxon>Racocetra</taxon>
    </lineage>
</organism>
<gene>
    <name evidence="3" type="ORF">RFULGI_LOCUS19536</name>
</gene>
<feature type="non-terminal residue" evidence="3">
    <location>
        <position position="78"/>
    </location>
</feature>
<dbReference type="Gene3D" id="3.30.830.10">
    <property type="entry name" value="Metalloenzyme, LuxS/M16 peptidase-like"/>
    <property type="match status" value="1"/>
</dbReference>
<reference evidence="3" key="1">
    <citation type="submission" date="2021-06" db="EMBL/GenBank/DDBJ databases">
        <authorList>
            <person name="Kallberg Y."/>
            <person name="Tangrot J."/>
            <person name="Rosling A."/>
        </authorList>
    </citation>
    <scope>NUCLEOTIDE SEQUENCE</scope>
    <source>
        <strain evidence="3">IN212</strain>
    </source>
</reference>
<dbReference type="GO" id="GO:0046872">
    <property type="term" value="F:metal ion binding"/>
    <property type="evidence" value="ECO:0007669"/>
    <property type="project" value="InterPro"/>
</dbReference>
<sequence>MEPDSHYTEELSQEEEKRLSSKTSVLTEPEKNKIYEQSIELIKKQEAKEDLSVLPSLHVSDISQEMKRIPLEHRNLED</sequence>
<dbReference type="OrthoDB" id="10250783at2759"/>
<evidence type="ECO:0000313" key="4">
    <source>
        <dbReference type="Proteomes" id="UP000789396"/>
    </source>
</evidence>
<comment type="caution">
    <text evidence="3">The sequence shown here is derived from an EMBL/GenBank/DDBJ whole genome shotgun (WGS) entry which is preliminary data.</text>
</comment>
<dbReference type="GO" id="GO:0006508">
    <property type="term" value="P:proteolysis"/>
    <property type="evidence" value="ECO:0007669"/>
    <property type="project" value="InterPro"/>
</dbReference>
<dbReference type="EMBL" id="CAJVPZ010098000">
    <property type="protein sequence ID" value="CAG8819773.1"/>
    <property type="molecule type" value="Genomic_DNA"/>
</dbReference>
<accession>A0A9N9KA80</accession>
<dbReference type="Proteomes" id="UP000789396">
    <property type="component" value="Unassembled WGS sequence"/>
</dbReference>
<name>A0A9N9KA80_9GLOM</name>
<feature type="region of interest" description="Disordered" evidence="1">
    <location>
        <begin position="1"/>
        <end position="25"/>
    </location>
</feature>
<dbReference type="InterPro" id="IPR011249">
    <property type="entry name" value="Metalloenz_LuxS/M16"/>
</dbReference>
<evidence type="ECO:0000256" key="1">
    <source>
        <dbReference type="SAM" id="MobiDB-lite"/>
    </source>
</evidence>
<protein>
    <submittedName>
        <fullName evidence="3">2595_t:CDS:1</fullName>
    </submittedName>
</protein>
<feature type="domain" description="Peptidase M16C associated" evidence="2">
    <location>
        <begin position="1"/>
        <end position="74"/>
    </location>
</feature>
<feature type="compositionally biased region" description="Basic and acidic residues" evidence="1">
    <location>
        <begin position="1"/>
        <end position="19"/>
    </location>
</feature>
<evidence type="ECO:0000259" key="2">
    <source>
        <dbReference type="Pfam" id="PF08367"/>
    </source>
</evidence>
<dbReference type="InterPro" id="IPR013578">
    <property type="entry name" value="Peptidase_M16C_assoc"/>
</dbReference>
<keyword evidence="4" id="KW-1185">Reference proteome</keyword>
<dbReference type="Pfam" id="PF08367">
    <property type="entry name" value="M16C_assoc"/>
    <property type="match status" value="1"/>
</dbReference>
<dbReference type="AlphaFoldDB" id="A0A9N9KA80"/>